<dbReference type="EMBL" id="CP013650">
    <property type="protein sequence ID" value="ALS99938.1"/>
    <property type="molecule type" value="Genomic_DNA"/>
</dbReference>
<dbReference type="Proteomes" id="UP000068447">
    <property type="component" value="Chromosome"/>
</dbReference>
<dbReference type="OrthoDB" id="6197105at2"/>
<evidence type="ECO:0000256" key="1">
    <source>
        <dbReference type="SAM" id="Phobius"/>
    </source>
</evidence>
<reference evidence="2 3" key="1">
    <citation type="submission" date="2015-12" db="EMBL/GenBank/DDBJ databases">
        <title>Complete genome of Lacimicrobium alkaliphilum KCTC 32984.</title>
        <authorList>
            <person name="Kim S.-G."/>
            <person name="Lee Y.-J."/>
        </authorList>
    </citation>
    <scope>NUCLEOTIDE SEQUENCE [LARGE SCALE GENOMIC DNA]</scope>
    <source>
        <strain evidence="2 3">YelD216</strain>
    </source>
</reference>
<dbReference type="STRING" id="1526571.AT746_17820"/>
<accession>A0A0U3APW7</accession>
<organism evidence="2 3">
    <name type="scientific">Lacimicrobium alkaliphilum</name>
    <dbReference type="NCBI Taxonomy" id="1526571"/>
    <lineage>
        <taxon>Bacteria</taxon>
        <taxon>Pseudomonadati</taxon>
        <taxon>Pseudomonadota</taxon>
        <taxon>Gammaproteobacteria</taxon>
        <taxon>Alteromonadales</taxon>
        <taxon>Alteromonadaceae</taxon>
        <taxon>Lacimicrobium</taxon>
    </lineage>
</organism>
<feature type="transmembrane region" description="Helical" evidence="1">
    <location>
        <begin position="78"/>
        <end position="99"/>
    </location>
</feature>
<dbReference type="RefSeq" id="WP_062483216.1">
    <property type="nucleotide sequence ID" value="NZ_CP013650.1"/>
</dbReference>
<keyword evidence="3" id="KW-1185">Reference proteome</keyword>
<evidence type="ECO:0000313" key="3">
    <source>
        <dbReference type="Proteomes" id="UP000068447"/>
    </source>
</evidence>
<protein>
    <submittedName>
        <fullName evidence="2">Uncharacterized protein</fullName>
    </submittedName>
</protein>
<gene>
    <name evidence="2" type="ORF">AT746_17820</name>
</gene>
<name>A0A0U3APW7_9ALTE</name>
<keyword evidence="1" id="KW-0472">Membrane</keyword>
<keyword evidence="1" id="KW-0812">Transmembrane</keyword>
<evidence type="ECO:0000313" key="2">
    <source>
        <dbReference type="EMBL" id="ALS99938.1"/>
    </source>
</evidence>
<keyword evidence="1" id="KW-1133">Transmembrane helix</keyword>
<proteinExistence type="predicted"/>
<dbReference type="KEGG" id="lal:AT746_17820"/>
<dbReference type="InterPro" id="IPR046659">
    <property type="entry name" value="DUF6768"/>
</dbReference>
<dbReference type="AlphaFoldDB" id="A0A0U3APW7"/>
<sequence length="130" mass="15115">MDFDKKLRQQLQQESKQLEQKMDQQPGLFEMLGQAYSSKMKVWMYLVGAVALLLSALMLWSGYQFFFVTTDAGLAHKLHFGVLLLLSTMVQIALKMWGFHEMNRQSLLREIKRLQLMTERLGDRDQADGV</sequence>
<dbReference type="Pfam" id="PF20556">
    <property type="entry name" value="DUF6768"/>
    <property type="match status" value="1"/>
</dbReference>
<feature type="transmembrane region" description="Helical" evidence="1">
    <location>
        <begin position="42"/>
        <end position="66"/>
    </location>
</feature>